<dbReference type="AlphaFoldDB" id="B8HM63"/>
<dbReference type="OrthoDB" id="487576at2"/>
<dbReference type="EMBL" id="CP001344">
    <property type="protein sequence ID" value="ACL47070.1"/>
    <property type="molecule type" value="Genomic_DNA"/>
</dbReference>
<dbReference type="eggNOG" id="ENOG5032S5X">
    <property type="taxonomic scope" value="Bacteria"/>
</dbReference>
<gene>
    <name evidence="1" type="ordered locus">Cyan7425_4765</name>
</gene>
<organism evidence="1">
    <name type="scientific">Cyanothece sp. (strain PCC 7425 / ATCC 29141)</name>
    <dbReference type="NCBI Taxonomy" id="395961"/>
    <lineage>
        <taxon>Bacteria</taxon>
        <taxon>Bacillati</taxon>
        <taxon>Cyanobacteriota</taxon>
        <taxon>Cyanophyceae</taxon>
        <taxon>Gomontiellales</taxon>
        <taxon>Cyanothecaceae</taxon>
        <taxon>Cyanothece</taxon>
    </lineage>
</organism>
<protein>
    <submittedName>
        <fullName evidence="1">Uncharacterized protein</fullName>
    </submittedName>
</protein>
<sequence>MPRFNPYSLQLQISRMFNEGQSFFAQTKVEDWLRQRQHNPADYEIRFHKQPAPPNSGLVYQIRIELRRKDGQPVDAWLEQELNQQTQS</sequence>
<dbReference type="KEGG" id="cyn:Cyan7425_4765"/>
<dbReference type="STRING" id="395961.Cyan7425_4765"/>
<proteinExistence type="predicted"/>
<dbReference type="HOGENOM" id="CLU_2496395_0_0_3"/>
<accession>B8HM63</accession>
<reference evidence="1" key="1">
    <citation type="submission" date="2009-01" db="EMBL/GenBank/DDBJ databases">
        <title>Complete sequence of chromosome Cyanothece sp. PCC 7425.</title>
        <authorList>
            <consortium name="US DOE Joint Genome Institute"/>
            <person name="Lucas S."/>
            <person name="Copeland A."/>
            <person name="Lapidus A."/>
            <person name="Glavina del Rio T."/>
            <person name="Dalin E."/>
            <person name="Tice H."/>
            <person name="Bruce D."/>
            <person name="Goodwin L."/>
            <person name="Pitluck S."/>
            <person name="Sims D."/>
            <person name="Meineke L."/>
            <person name="Brettin T."/>
            <person name="Detter J.C."/>
            <person name="Han C."/>
            <person name="Larimer F."/>
            <person name="Land M."/>
            <person name="Hauser L."/>
            <person name="Kyrpides N."/>
            <person name="Ovchinnikova G."/>
            <person name="Liberton M."/>
            <person name="Stoeckel J."/>
            <person name="Banerjee A."/>
            <person name="Singh A."/>
            <person name="Page L."/>
            <person name="Sato H."/>
            <person name="Zhao L."/>
            <person name="Sherman L."/>
            <person name="Pakrasi H."/>
            <person name="Richardson P."/>
        </authorList>
    </citation>
    <scope>NUCLEOTIDE SEQUENCE</scope>
    <source>
        <strain evidence="1">PCC 7425</strain>
    </source>
</reference>
<name>B8HM63_CYAP4</name>
<evidence type="ECO:0000313" key="1">
    <source>
        <dbReference type="EMBL" id="ACL47070.1"/>
    </source>
</evidence>